<dbReference type="PROSITE" id="PS51352">
    <property type="entry name" value="THIOREDOXIN_2"/>
    <property type="match status" value="1"/>
</dbReference>
<proteinExistence type="predicted"/>
<gene>
    <name evidence="1" type="ORF">BZK42_15810</name>
</gene>
<dbReference type="InterPro" id="IPR000866">
    <property type="entry name" value="AhpC/TSA"/>
</dbReference>
<dbReference type="Pfam" id="PF00578">
    <property type="entry name" value="AhpC-TSA"/>
    <property type="match status" value="1"/>
</dbReference>
<evidence type="ECO:0000313" key="1">
    <source>
        <dbReference type="EMBL" id="OQM40855.1"/>
    </source>
</evidence>
<dbReference type="RefSeq" id="WP_053388763.1">
    <property type="nucleotide sequence ID" value="NZ_CABGPK010000006.1"/>
</dbReference>
<name>A0A1V8NWQ4_CITBR</name>
<dbReference type="InterPro" id="IPR050553">
    <property type="entry name" value="Thioredoxin_ResA/DsbE_sf"/>
</dbReference>
<dbReference type="InterPro" id="IPR036249">
    <property type="entry name" value="Thioredoxin-like_sf"/>
</dbReference>
<dbReference type="GO" id="GO:0016491">
    <property type="term" value="F:oxidoreductase activity"/>
    <property type="evidence" value="ECO:0007669"/>
    <property type="project" value="InterPro"/>
</dbReference>
<sequence length="179" mass="19617">MNIIRHPRAPALTIERWFNTSQPITLESLRGKVVVMESFQMLCPGCVSHGLPQVSRVYATFPPDKVAVIGLHTVFEHHEVMTAQALETFLSEYRIPFPVGVDMPSPDNDVPQTMLSYAMRGTPTLTLIDQQGYLRQQYFGQVDDLALGAEIGALLNESLSVSEDASMASGCSDGQCATT</sequence>
<dbReference type="SUPFAM" id="SSF52833">
    <property type="entry name" value="Thioredoxin-like"/>
    <property type="match status" value="1"/>
</dbReference>
<dbReference type="PANTHER" id="PTHR42852">
    <property type="entry name" value="THIOL:DISULFIDE INTERCHANGE PROTEIN DSBE"/>
    <property type="match status" value="1"/>
</dbReference>
<evidence type="ECO:0000313" key="2">
    <source>
        <dbReference type="Proteomes" id="UP000192573"/>
    </source>
</evidence>
<dbReference type="EMBL" id="NAEW01000007">
    <property type="protein sequence ID" value="OQM40855.1"/>
    <property type="molecule type" value="Genomic_DNA"/>
</dbReference>
<dbReference type="Gene3D" id="3.40.30.10">
    <property type="entry name" value="Glutaredoxin"/>
    <property type="match status" value="1"/>
</dbReference>
<dbReference type="InterPro" id="IPR013766">
    <property type="entry name" value="Thioredoxin_domain"/>
</dbReference>
<reference evidence="1 2" key="1">
    <citation type="submission" date="2017-03" db="EMBL/GenBank/DDBJ databases">
        <authorList>
            <person name="Afonso C.L."/>
            <person name="Miller P.J."/>
            <person name="Scott M.A."/>
            <person name="Spackman E."/>
            <person name="Goraichik I."/>
            <person name="Dimitrov K.M."/>
            <person name="Suarez D.L."/>
            <person name="Swayne D.E."/>
        </authorList>
    </citation>
    <scope>NUCLEOTIDE SEQUENCE [LARGE SCALE GENOMIC DNA]</scope>
    <source>
        <strain evidence="1 2">ATCC 51113</strain>
    </source>
</reference>
<dbReference type="AlphaFoldDB" id="A0A1V8NWQ4"/>
<organism evidence="1 2">
    <name type="scientific">Citrobacter braakii</name>
    <dbReference type="NCBI Taxonomy" id="57706"/>
    <lineage>
        <taxon>Bacteria</taxon>
        <taxon>Pseudomonadati</taxon>
        <taxon>Pseudomonadota</taxon>
        <taxon>Gammaproteobacteria</taxon>
        <taxon>Enterobacterales</taxon>
        <taxon>Enterobacteriaceae</taxon>
        <taxon>Citrobacter</taxon>
        <taxon>Citrobacter freundii complex</taxon>
    </lineage>
</organism>
<accession>A0A1V8NWQ4</accession>
<dbReference type="GO" id="GO:0016209">
    <property type="term" value="F:antioxidant activity"/>
    <property type="evidence" value="ECO:0007669"/>
    <property type="project" value="InterPro"/>
</dbReference>
<comment type="caution">
    <text evidence="1">The sequence shown here is derived from an EMBL/GenBank/DDBJ whole genome shotgun (WGS) entry which is preliminary data.</text>
</comment>
<protein>
    <submittedName>
        <fullName evidence="1">Alkyl hydroperoxide reductase</fullName>
    </submittedName>
</protein>
<dbReference type="PANTHER" id="PTHR42852:SF13">
    <property type="entry name" value="PROTEIN DIPZ"/>
    <property type="match status" value="1"/>
</dbReference>
<dbReference type="Proteomes" id="UP000192573">
    <property type="component" value="Unassembled WGS sequence"/>
</dbReference>